<evidence type="ECO:0000256" key="2">
    <source>
        <dbReference type="ARBA" id="ARBA00004177"/>
    </source>
</evidence>
<dbReference type="InterPro" id="IPR033121">
    <property type="entry name" value="PEPTIDASE_A1"/>
</dbReference>
<comment type="similarity">
    <text evidence="5 25">Belongs to the peptidase A1 family.</text>
</comment>
<keyword evidence="11" id="KW-0547">Nucleotide-binding</keyword>
<keyword evidence="12 25" id="KW-0064">Aspartyl protease</keyword>
<dbReference type="InterPro" id="IPR027417">
    <property type="entry name" value="P-loop_NTPase"/>
</dbReference>
<accession>A0AAD1R177</accession>
<comment type="similarity">
    <text evidence="4">Belongs to the small GTPase superfamily. Rab family.</text>
</comment>
<dbReference type="GO" id="GO:0004190">
    <property type="term" value="F:aspartic-type endopeptidase activity"/>
    <property type="evidence" value="ECO:0007669"/>
    <property type="project" value="UniProtKB-KW"/>
</dbReference>
<dbReference type="PROSITE" id="PS51421">
    <property type="entry name" value="RAS"/>
    <property type="match status" value="1"/>
</dbReference>
<evidence type="ECO:0000256" key="19">
    <source>
        <dbReference type="ARBA" id="ARBA00023180"/>
    </source>
</evidence>
<evidence type="ECO:0000256" key="21">
    <source>
        <dbReference type="ARBA" id="ARBA00023289"/>
    </source>
</evidence>
<dbReference type="EMBL" id="OW240912">
    <property type="protein sequence ID" value="CAH2221045.1"/>
    <property type="molecule type" value="Genomic_DNA"/>
</dbReference>
<evidence type="ECO:0000259" key="27">
    <source>
        <dbReference type="PROSITE" id="PS51767"/>
    </source>
</evidence>
<evidence type="ECO:0000256" key="17">
    <source>
        <dbReference type="ARBA" id="ARBA00023145"/>
    </source>
</evidence>
<comment type="subcellular location">
    <subcellularLocation>
        <location evidence="3">Cytoplasmic vesicle</location>
        <location evidence="3">Phagosome membrane</location>
        <topology evidence="3">Lipid-anchor</topology>
        <orientation evidence="3">Cytoplasmic side</orientation>
    </subcellularLocation>
    <subcellularLocation>
        <location evidence="2">Endosome</location>
    </subcellularLocation>
</comment>
<comment type="function">
    <text evidence="22">Controls vesicular trafficking from endosomes to the trans-Golgi network (TGN). Acts as a negative regulator of TLR9 signaling and can suppress TLR9-triggered TNFA, IL6, and IFNB production in macrophages by promoting TLR9 lysosomal degradation. Also negatively regulates TLR4 signaling in macrophages by promoting lysosomal degradation of TLR4. Promotes megakaryocytic differentiation by increasing NF-kappa-B-dependent IL6 production and subsequently enhancing the association of STAT3 with GATA1. Not involved in the regulation of the EGF- and EGFR degradation pathway.</text>
</comment>
<comment type="subunit">
    <text evidence="6">Homodimer; disulfide-linked.</text>
</comment>
<dbReference type="EC" id="3.4.23.34" evidence="7"/>
<feature type="domain" description="Peptidase A1" evidence="27">
    <location>
        <begin position="76"/>
        <end position="392"/>
    </location>
</feature>
<dbReference type="SMART" id="SM00173">
    <property type="entry name" value="RAS"/>
    <property type="match status" value="1"/>
</dbReference>
<keyword evidence="17" id="KW-0865">Zymogen</keyword>
<comment type="function">
    <text evidence="23">May have a role in immune function. Probably involved in the processing of antigenic peptides during MHC class II-mediated antigen presentation.</text>
</comment>
<name>A0AAD1R177_PELCU</name>
<gene>
    <name evidence="28" type="ORF">PECUL_23A044617</name>
</gene>
<evidence type="ECO:0000256" key="15">
    <source>
        <dbReference type="ARBA" id="ARBA00022927"/>
    </source>
</evidence>
<evidence type="ECO:0000256" key="25">
    <source>
        <dbReference type="RuleBase" id="RU000454"/>
    </source>
</evidence>
<dbReference type="PROSITE" id="PS51419">
    <property type="entry name" value="RAB"/>
    <property type="match status" value="1"/>
</dbReference>
<evidence type="ECO:0000256" key="24">
    <source>
        <dbReference type="ARBA" id="ARBA00067801"/>
    </source>
</evidence>
<keyword evidence="21" id="KW-0636">Prenylation</keyword>
<evidence type="ECO:0000256" key="20">
    <source>
        <dbReference type="ARBA" id="ARBA00023288"/>
    </source>
</evidence>
<keyword evidence="15" id="KW-0653">Protein transport</keyword>
<feature type="chain" id="PRO_5041959374" description="Ras-related protein Rab-7b" evidence="26">
    <location>
        <begin position="20"/>
        <end position="1357"/>
    </location>
</feature>
<dbReference type="InterPro" id="IPR001461">
    <property type="entry name" value="Aspartic_peptidase_A1"/>
</dbReference>
<comment type="catalytic activity">
    <reaction evidence="1">
        <text>Similar to cathepsin D, but slightly broader specificity.</text>
        <dbReference type="EC" id="3.4.23.34"/>
    </reaction>
</comment>
<dbReference type="PANTHER" id="PTHR47966">
    <property type="entry name" value="BETA-SITE APP-CLEAVING ENZYME, ISOFORM A-RELATED"/>
    <property type="match status" value="1"/>
</dbReference>
<dbReference type="PROSITE" id="PS00141">
    <property type="entry name" value="ASP_PROTEASE"/>
    <property type="match status" value="5"/>
</dbReference>
<evidence type="ECO:0000256" key="8">
    <source>
        <dbReference type="ARBA" id="ARBA00022448"/>
    </source>
</evidence>
<evidence type="ECO:0000256" key="23">
    <source>
        <dbReference type="ARBA" id="ARBA00058213"/>
    </source>
</evidence>
<dbReference type="PROSITE" id="PS51767">
    <property type="entry name" value="PEPTIDASE_A1"/>
    <property type="match status" value="3"/>
</dbReference>
<evidence type="ECO:0000256" key="13">
    <source>
        <dbReference type="ARBA" id="ARBA00022753"/>
    </source>
</evidence>
<dbReference type="SMART" id="SM00176">
    <property type="entry name" value="RAN"/>
    <property type="match status" value="1"/>
</dbReference>
<keyword evidence="19" id="KW-0325">Glycoprotein</keyword>
<dbReference type="GO" id="GO:0005525">
    <property type="term" value="F:GTP binding"/>
    <property type="evidence" value="ECO:0007669"/>
    <property type="project" value="UniProtKB-KW"/>
</dbReference>
<dbReference type="GO" id="GO:0015031">
    <property type="term" value="P:protein transport"/>
    <property type="evidence" value="ECO:0007669"/>
    <property type="project" value="UniProtKB-KW"/>
</dbReference>
<dbReference type="PROSITE" id="PS51420">
    <property type="entry name" value="RHO"/>
    <property type="match status" value="1"/>
</dbReference>
<keyword evidence="20" id="KW-0449">Lipoprotein</keyword>
<dbReference type="CDD" id="cd00154">
    <property type="entry name" value="Rab"/>
    <property type="match status" value="1"/>
</dbReference>
<evidence type="ECO:0000256" key="26">
    <source>
        <dbReference type="SAM" id="SignalP"/>
    </source>
</evidence>
<dbReference type="FunFam" id="2.40.70.10:FF:000006">
    <property type="entry name" value="Cathepsin E"/>
    <property type="match status" value="3"/>
</dbReference>
<dbReference type="PROSITE" id="PS51417">
    <property type="entry name" value="ARF"/>
    <property type="match status" value="1"/>
</dbReference>
<evidence type="ECO:0000256" key="16">
    <source>
        <dbReference type="ARBA" id="ARBA00023134"/>
    </source>
</evidence>
<protein>
    <recommendedName>
        <fullName evidence="24">Ras-related protein Rab-7b</fullName>
        <ecNumber evidence="7">3.4.23.34</ecNumber>
    </recommendedName>
</protein>
<dbReference type="SMART" id="SM00175">
    <property type="entry name" value="RAB"/>
    <property type="match status" value="1"/>
</dbReference>
<evidence type="ECO:0000256" key="14">
    <source>
        <dbReference type="ARBA" id="ARBA00022801"/>
    </source>
</evidence>
<keyword evidence="13" id="KW-0967">Endosome</keyword>
<dbReference type="PRINTS" id="PR00792">
    <property type="entry name" value="PEPSIN"/>
</dbReference>
<evidence type="ECO:0000256" key="7">
    <source>
        <dbReference type="ARBA" id="ARBA00013240"/>
    </source>
</evidence>
<proteinExistence type="inferred from homology"/>
<dbReference type="PANTHER" id="PTHR47966:SF26">
    <property type="entry name" value="CATHEPSIN E"/>
    <property type="match status" value="1"/>
</dbReference>
<feature type="domain" description="Peptidase A1" evidence="27">
    <location>
        <begin position="468"/>
        <end position="775"/>
    </location>
</feature>
<dbReference type="SMART" id="SM00174">
    <property type="entry name" value="RHO"/>
    <property type="match status" value="1"/>
</dbReference>
<evidence type="ECO:0000256" key="6">
    <source>
        <dbReference type="ARBA" id="ARBA00011748"/>
    </source>
</evidence>
<dbReference type="Pfam" id="PF00026">
    <property type="entry name" value="Asp"/>
    <property type="match status" value="3"/>
</dbReference>
<dbReference type="GO" id="GO:0002682">
    <property type="term" value="P:regulation of immune system process"/>
    <property type="evidence" value="ECO:0007669"/>
    <property type="project" value="UniProtKB-ARBA"/>
</dbReference>
<dbReference type="NCBIfam" id="TIGR00231">
    <property type="entry name" value="small_GTP"/>
    <property type="match status" value="1"/>
</dbReference>
<evidence type="ECO:0000256" key="4">
    <source>
        <dbReference type="ARBA" id="ARBA00006270"/>
    </source>
</evidence>
<evidence type="ECO:0000256" key="11">
    <source>
        <dbReference type="ARBA" id="ARBA00022741"/>
    </source>
</evidence>
<dbReference type="GO" id="GO:0005770">
    <property type="term" value="C:late endosome"/>
    <property type="evidence" value="ECO:0007669"/>
    <property type="project" value="UniProtKB-ARBA"/>
</dbReference>
<feature type="domain" description="Peptidase A1" evidence="27">
    <location>
        <begin position="807"/>
        <end position="1118"/>
    </location>
</feature>
<keyword evidence="14 25" id="KW-0378">Hydrolase</keyword>
<sequence length="1357" mass="148306">MTMIKLILCVLLLVVLIHGMIRIPLKRQTSLRKILKERGELPLWDLQQFNLAKYCLSCNNSEIIDEPLFNFFDVEYFGEISIGSPPQNFLVVFDTGSSNLWVPSISCQSLACVTHSRYQSSKSRTYIPNGSLFFIQYGTGNVTCEIAVDQVTIQDITVRNQPFGESILEPGNAFVNMPFDGILGLAYPSLAAGGCTPVFDNMINQHLVESPIFAFYLSSDPNLSNGGELTFGGIDTSLFTGQLNWVPVTYQGYWQIQLDNIQVANEIALCSEGCQAILDTGTSMLIGPTSAIALLLNLTGLGDIDFNGEYEFDCYYLYMLASVTFTINEIGYTLSPAEYTVNNGNGSCSSGFQGLDIPSSNGPLWILGDVFIRQYYSVFDRAAGEGGEVGLLMELIVASLARYPPNPHKTKGSSFCGLKNRRTTRKKTSDGLMQKLEFVCQYPFTPASPPPSSTRLVSVGTRMNNNSYFGLMSIGTPPQNFTVIFDTGSANLWVPSVYCTSPACAQHSKFQPSKSSTYSSNGSKFSLEYGTGSLSGVIGIDTVTVQGITVRNQLFGESSSEPGSTFEDARFDGILGLAYPLLAVGGCTPVFDNMMDQNLLEEPLFSVYMKRDYNSTDGGELTFGGFDTSRFFGQLNWVPVSYQGYWQIQLDNIQVADEVVLCKGGCPAIVDTGSSLIGGSFSDVLQLHNATGITDANGEYSVDCNRLHEMPIVTFTINGIGYTLSAKQYTTAEGDDVCSSGFQGLDIGSLWILGDVFIGQYYSVFDRGNNRVGIPNVLMMLVPYPVLKDMGRKKQALWRRSSVYVQYFGVISIGTPPQNFTVIFDTGSSNLWVPSIYCTSPACVQHARFQPSLSSTYVANGSPFSIQYGTGSLSGLIGVDQVTVQGISVQNQQFGESSSEPGSTFVNAAFDGILGLAYPSLAVGGCTPVFDNMVDQNLVEEPLFSVYMSRDPNSSDGGELTFGGIDTSRYNGQLNWVPVTNQGYWQIQLDNIQVDGEVVFCGGGCQAIVDTGTSMLTGPSSDIVQLQTALGFTASDGEYGVDCSTLSGMPSITFTINGIGYTLSAEQYTLPQGESFCSSGFQGLDIQPPAGPLWILGDVFIGQYYSVFDRGNNRVGFAPVVVAREFIVNPEARGGRPRQTFMSSKNEVELKINIIGPLGTGKTSLLNQYVHKCFKNDYQNTLGAQLISKTIKLDKTCMKLQVNSTVKQEVWAPLRLIWDTGGQERFRSLVSTFYKGSDGCFLVYDVTDEDTFVCLEQWRKDFLSKLHAPVTDFPIIVLGNKVDLTERKVSKESAVSWCKQRSISYFEVSAKLNINVDLAFETLAQKALLHYWEARESYLVDSIKLTPVDDSPHGSCC</sequence>
<evidence type="ECO:0000256" key="3">
    <source>
        <dbReference type="ARBA" id="ARBA00004616"/>
    </source>
</evidence>
<keyword evidence="10 26" id="KW-0732">Signal</keyword>
<keyword evidence="9 25" id="KW-0645">Protease</keyword>
<reference evidence="28" key="1">
    <citation type="submission" date="2022-03" db="EMBL/GenBank/DDBJ databases">
        <authorList>
            <person name="Alioto T."/>
            <person name="Alioto T."/>
            <person name="Gomez Garrido J."/>
        </authorList>
    </citation>
    <scope>NUCLEOTIDE SEQUENCE</scope>
</reference>
<evidence type="ECO:0000256" key="9">
    <source>
        <dbReference type="ARBA" id="ARBA00022670"/>
    </source>
</evidence>
<evidence type="ECO:0000313" key="29">
    <source>
        <dbReference type="Proteomes" id="UP001295444"/>
    </source>
</evidence>
<keyword evidence="18" id="KW-1015">Disulfide bond</keyword>
<evidence type="ECO:0000256" key="10">
    <source>
        <dbReference type="ARBA" id="ARBA00022729"/>
    </source>
</evidence>
<dbReference type="InterPro" id="IPR001806">
    <property type="entry name" value="Small_GTPase"/>
</dbReference>
<evidence type="ECO:0000313" key="28">
    <source>
        <dbReference type="EMBL" id="CAH2221045.1"/>
    </source>
</evidence>
<dbReference type="Proteomes" id="UP001295444">
    <property type="component" value="Chromosome 01"/>
</dbReference>
<dbReference type="InterPro" id="IPR005225">
    <property type="entry name" value="Small_GTP-bd"/>
</dbReference>
<dbReference type="Gene3D" id="2.40.70.10">
    <property type="entry name" value="Acid Proteases"/>
    <property type="match status" value="6"/>
</dbReference>
<dbReference type="FunFam" id="2.40.70.10:FF:000004">
    <property type="entry name" value="Pepsin A"/>
    <property type="match status" value="3"/>
</dbReference>
<evidence type="ECO:0000256" key="18">
    <source>
        <dbReference type="ARBA" id="ARBA00023157"/>
    </source>
</evidence>
<dbReference type="GO" id="GO:0030670">
    <property type="term" value="C:phagocytic vesicle membrane"/>
    <property type="evidence" value="ECO:0007669"/>
    <property type="project" value="UniProtKB-SubCell"/>
</dbReference>
<dbReference type="Gene3D" id="2.60.40.1960">
    <property type="match status" value="3"/>
</dbReference>
<dbReference type="FunFam" id="3.40.50.300:FF:000751">
    <property type="entry name" value="Rab family GTPase, putative"/>
    <property type="match status" value="1"/>
</dbReference>
<dbReference type="GO" id="GO:0005764">
    <property type="term" value="C:lysosome"/>
    <property type="evidence" value="ECO:0007669"/>
    <property type="project" value="UniProtKB-ARBA"/>
</dbReference>
<dbReference type="GO" id="GO:0019886">
    <property type="term" value="P:antigen processing and presentation of exogenous peptide antigen via MHC class II"/>
    <property type="evidence" value="ECO:0007669"/>
    <property type="project" value="TreeGrafter"/>
</dbReference>
<evidence type="ECO:0000256" key="22">
    <source>
        <dbReference type="ARBA" id="ARBA00058158"/>
    </source>
</evidence>
<dbReference type="GO" id="GO:0003924">
    <property type="term" value="F:GTPase activity"/>
    <property type="evidence" value="ECO:0007669"/>
    <property type="project" value="InterPro"/>
</dbReference>
<dbReference type="SUPFAM" id="SSF52540">
    <property type="entry name" value="P-loop containing nucleoside triphosphate hydrolases"/>
    <property type="match status" value="1"/>
</dbReference>
<keyword evidence="8" id="KW-0813">Transport</keyword>
<evidence type="ECO:0000256" key="12">
    <source>
        <dbReference type="ARBA" id="ARBA00022750"/>
    </source>
</evidence>
<keyword evidence="16" id="KW-0342">GTP-binding</keyword>
<dbReference type="SUPFAM" id="SSF50630">
    <property type="entry name" value="Acid proteases"/>
    <property type="match status" value="3"/>
</dbReference>
<dbReference type="GO" id="GO:0006508">
    <property type="term" value="P:proteolysis"/>
    <property type="evidence" value="ECO:0007669"/>
    <property type="project" value="UniProtKB-KW"/>
</dbReference>
<evidence type="ECO:0000256" key="1">
    <source>
        <dbReference type="ARBA" id="ARBA00001898"/>
    </source>
</evidence>
<keyword evidence="29" id="KW-1185">Reference proteome</keyword>
<organism evidence="28 29">
    <name type="scientific">Pelobates cultripes</name>
    <name type="common">Western spadefoot toad</name>
    <dbReference type="NCBI Taxonomy" id="61616"/>
    <lineage>
        <taxon>Eukaryota</taxon>
        <taxon>Metazoa</taxon>
        <taxon>Chordata</taxon>
        <taxon>Craniata</taxon>
        <taxon>Vertebrata</taxon>
        <taxon>Euteleostomi</taxon>
        <taxon>Amphibia</taxon>
        <taxon>Batrachia</taxon>
        <taxon>Anura</taxon>
        <taxon>Pelobatoidea</taxon>
        <taxon>Pelobatidae</taxon>
        <taxon>Pelobates</taxon>
    </lineage>
</organism>
<dbReference type="Gene3D" id="3.40.50.300">
    <property type="entry name" value="P-loop containing nucleotide triphosphate hydrolases"/>
    <property type="match status" value="1"/>
</dbReference>
<dbReference type="InterPro" id="IPR021109">
    <property type="entry name" value="Peptidase_aspartic_dom_sf"/>
</dbReference>
<evidence type="ECO:0000256" key="5">
    <source>
        <dbReference type="ARBA" id="ARBA00007447"/>
    </source>
</evidence>
<dbReference type="Pfam" id="PF00071">
    <property type="entry name" value="Ras"/>
    <property type="match status" value="1"/>
</dbReference>
<dbReference type="InterPro" id="IPR001969">
    <property type="entry name" value="Aspartic_peptidase_AS"/>
</dbReference>
<feature type="signal peptide" evidence="26">
    <location>
        <begin position="1"/>
        <end position="19"/>
    </location>
</feature>